<organism evidence="2 3">
    <name type="scientific">Phanerochaete sordida</name>
    <dbReference type="NCBI Taxonomy" id="48140"/>
    <lineage>
        <taxon>Eukaryota</taxon>
        <taxon>Fungi</taxon>
        <taxon>Dikarya</taxon>
        <taxon>Basidiomycota</taxon>
        <taxon>Agaricomycotina</taxon>
        <taxon>Agaricomycetes</taxon>
        <taxon>Polyporales</taxon>
        <taxon>Phanerochaetaceae</taxon>
        <taxon>Phanerochaete</taxon>
    </lineage>
</organism>
<protein>
    <submittedName>
        <fullName evidence="2">Uncharacterized protein</fullName>
    </submittedName>
</protein>
<reference evidence="2 3" key="1">
    <citation type="submission" date="2021-08" db="EMBL/GenBank/DDBJ databases">
        <title>Draft Genome Sequence of Phanerochaete sordida strain YK-624.</title>
        <authorList>
            <person name="Mori T."/>
            <person name="Dohra H."/>
            <person name="Suzuki T."/>
            <person name="Kawagishi H."/>
            <person name="Hirai H."/>
        </authorList>
    </citation>
    <scope>NUCLEOTIDE SEQUENCE [LARGE SCALE GENOMIC DNA]</scope>
    <source>
        <strain evidence="2 3">YK-624</strain>
    </source>
</reference>
<feature type="compositionally biased region" description="Acidic residues" evidence="1">
    <location>
        <begin position="54"/>
        <end position="63"/>
    </location>
</feature>
<feature type="region of interest" description="Disordered" evidence="1">
    <location>
        <begin position="38"/>
        <end position="64"/>
    </location>
</feature>
<dbReference type="Proteomes" id="UP000703269">
    <property type="component" value="Unassembled WGS sequence"/>
</dbReference>
<feature type="compositionally biased region" description="Low complexity" evidence="1">
    <location>
        <begin position="38"/>
        <end position="52"/>
    </location>
</feature>
<gene>
    <name evidence="2" type="ORF">PsYK624_169530</name>
</gene>
<proteinExistence type="predicted"/>
<accession>A0A9P3GSV5</accession>
<keyword evidence="3" id="KW-1185">Reference proteome</keyword>
<evidence type="ECO:0000313" key="3">
    <source>
        <dbReference type="Proteomes" id="UP000703269"/>
    </source>
</evidence>
<evidence type="ECO:0000313" key="2">
    <source>
        <dbReference type="EMBL" id="GJF00657.1"/>
    </source>
</evidence>
<dbReference type="EMBL" id="BPQB01000179">
    <property type="protein sequence ID" value="GJF00657.1"/>
    <property type="molecule type" value="Genomic_DNA"/>
</dbReference>
<sequence>MPRSIIGEYPTILHPRPLFVLRADVVYIIVDRDQRTATPASSAPITTSTVVAEETNEDDEEDMYENHDEELFRRLRLLNIGTDPYNYERLWPRWDFEPAPPIPLDPMGLIITEWLIIVIGMHTSVFPGYM</sequence>
<evidence type="ECO:0000256" key="1">
    <source>
        <dbReference type="SAM" id="MobiDB-lite"/>
    </source>
</evidence>
<name>A0A9P3GSV5_9APHY</name>
<dbReference type="AlphaFoldDB" id="A0A9P3GSV5"/>
<comment type="caution">
    <text evidence="2">The sequence shown here is derived from an EMBL/GenBank/DDBJ whole genome shotgun (WGS) entry which is preliminary data.</text>
</comment>